<keyword evidence="3" id="KW-0560">Oxidoreductase</keyword>
<dbReference type="PANTHER" id="PTHR32332">
    <property type="entry name" value="2-NITROPROPANE DIOXYGENASE"/>
    <property type="match status" value="1"/>
</dbReference>
<sequence>MAYAAGGALAAEVSKAGGLGFIGCGYTDASWGKREIDVACKSFQLSASATSTTLLPIGIGYITWYLTEHPELLEEHLEYTKQTPLAAFWFAYGDCRRFMAMVRDKSPQSKIVVQVNTVKEASDAADQGADAIVVQGHEAGGHGPVLNSSTIILVPEVVSMLQSRYPNRSIPVLAAGGIANGRGLLAALALGASGVVMGTRFMAAEESVYHINAKKAVVEAKDGGTTTMRTEMLDTLRRSNWPQGYNGRVLRNAITDAMERGESLRALQKLYDDAKASNDAKGLAIFAGSNVGLVNEILPAGQIIANTMREANQAYHNLSDMLDV</sequence>
<evidence type="ECO:0000256" key="3">
    <source>
        <dbReference type="ARBA" id="ARBA00023002"/>
    </source>
</evidence>
<organism evidence="4 5">
    <name type="scientific">Bifiguratus adelaidae</name>
    <dbReference type="NCBI Taxonomy" id="1938954"/>
    <lineage>
        <taxon>Eukaryota</taxon>
        <taxon>Fungi</taxon>
        <taxon>Fungi incertae sedis</taxon>
        <taxon>Mucoromycota</taxon>
        <taxon>Mucoromycotina</taxon>
        <taxon>Endogonomycetes</taxon>
        <taxon>Endogonales</taxon>
        <taxon>Endogonales incertae sedis</taxon>
        <taxon>Bifiguratus</taxon>
    </lineage>
</organism>
<keyword evidence="2" id="KW-0288">FMN</keyword>
<dbReference type="InterPro" id="IPR004136">
    <property type="entry name" value="NMO"/>
</dbReference>
<gene>
    <name evidence="4" type="ORF">BZG36_00899</name>
</gene>
<keyword evidence="1" id="KW-0285">Flavoprotein</keyword>
<dbReference type="EMBL" id="MVBO01000009">
    <property type="protein sequence ID" value="OZJ05889.1"/>
    <property type="molecule type" value="Genomic_DNA"/>
</dbReference>
<evidence type="ECO:0000313" key="5">
    <source>
        <dbReference type="Proteomes" id="UP000242875"/>
    </source>
</evidence>
<evidence type="ECO:0000313" key="4">
    <source>
        <dbReference type="EMBL" id="OZJ05889.1"/>
    </source>
</evidence>
<dbReference type="SUPFAM" id="SSF51412">
    <property type="entry name" value="Inosine monophosphate dehydrogenase (IMPDH)"/>
    <property type="match status" value="1"/>
</dbReference>
<name>A0A261Y5K3_9FUNG</name>
<dbReference type="Proteomes" id="UP000242875">
    <property type="component" value="Unassembled WGS sequence"/>
</dbReference>
<dbReference type="CDD" id="cd04730">
    <property type="entry name" value="NPD_like"/>
    <property type="match status" value="1"/>
</dbReference>
<evidence type="ECO:0000256" key="1">
    <source>
        <dbReference type="ARBA" id="ARBA00022630"/>
    </source>
</evidence>
<reference evidence="4 5" key="1">
    <citation type="journal article" date="2017" name="Mycologia">
        <title>Bifiguratus adelaidae, gen. et sp. nov., a new member of Mucoromycotina in endophytic and soil-dwelling habitats.</title>
        <authorList>
            <person name="Torres-Cruz T.J."/>
            <person name="Billingsley Tobias T.L."/>
            <person name="Almatruk M."/>
            <person name="Hesse C."/>
            <person name="Kuske C.R."/>
            <person name="Desiro A."/>
            <person name="Benucci G.M."/>
            <person name="Bonito G."/>
            <person name="Stajich J.E."/>
            <person name="Dunlap C."/>
            <person name="Arnold A.E."/>
            <person name="Porras-Alfaro A."/>
        </authorList>
    </citation>
    <scope>NUCLEOTIDE SEQUENCE [LARGE SCALE GENOMIC DNA]</scope>
    <source>
        <strain evidence="4 5">AZ0501</strain>
    </source>
</reference>
<dbReference type="PANTHER" id="PTHR32332:SF31">
    <property type="entry name" value="2-NITROPROPANE DIOXYGENASE FAMILY, PUTATIVE (AFU_ORTHOLOGUE AFUA_2G09850)-RELATED"/>
    <property type="match status" value="1"/>
</dbReference>
<keyword evidence="5" id="KW-1185">Reference proteome</keyword>
<dbReference type="Pfam" id="PF03060">
    <property type="entry name" value="NMO"/>
    <property type="match status" value="1"/>
</dbReference>
<dbReference type="AlphaFoldDB" id="A0A261Y5K3"/>
<proteinExistence type="predicted"/>
<dbReference type="OrthoDB" id="2349068at2759"/>
<dbReference type="InterPro" id="IPR013785">
    <property type="entry name" value="Aldolase_TIM"/>
</dbReference>
<dbReference type="Gene3D" id="3.20.20.70">
    <property type="entry name" value="Aldolase class I"/>
    <property type="match status" value="1"/>
</dbReference>
<protein>
    <submittedName>
        <fullName evidence="4">Uncharacterized protein</fullName>
    </submittedName>
</protein>
<evidence type="ECO:0000256" key="2">
    <source>
        <dbReference type="ARBA" id="ARBA00022643"/>
    </source>
</evidence>
<dbReference type="GO" id="GO:0018580">
    <property type="term" value="F:nitronate monooxygenase activity"/>
    <property type="evidence" value="ECO:0007669"/>
    <property type="project" value="InterPro"/>
</dbReference>
<accession>A0A261Y5K3</accession>
<comment type="caution">
    <text evidence="4">The sequence shown here is derived from an EMBL/GenBank/DDBJ whole genome shotgun (WGS) entry which is preliminary data.</text>
</comment>